<proteinExistence type="predicted"/>
<organism evidence="1 2">
    <name type="scientific">Vitis vinifera</name>
    <name type="common">Grape</name>
    <dbReference type="NCBI Taxonomy" id="29760"/>
    <lineage>
        <taxon>Eukaryota</taxon>
        <taxon>Viridiplantae</taxon>
        <taxon>Streptophyta</taxon>
        <taxon>Embryophyta</taxon>
        <taxon>Tracheophyta</taxon>
        <taxon>Spermatophyta</taxon>
        <taxon>Magnoliopsida</taxon>
        <taxon>eudicotyledons</taxon>
        <taxon>Gunneridae</taxon>
        <taxon>Pentapetalae</taxon>
        <taxon>rosids</taxon>
        <taxon>Vitales</taxon>
        <taxon>Vitaceae</taxon>
        <taxon>Viteae</taxon>
        <taxon>Vitis</taxon>
    </lineage>
</organism>
<comment type="caution">
    <text evidence="1">The sequence shown here is derived from an EMBL/GenBank/DDBJ whole genome shotgun (WGS) entry which is preliminary data.</text>
</comment>
<sequence length="242" mass="26827">MPASLQANTRLMGPLWKSFSAQLGIMTREDGSLATGHYHGIMCLPTSQTSASLPHSQSQVYNHNQMGNDIHCALPELTLPFQWLISARACSYPLFPMTLPTPEKTNGQENTRVTTMFMHFFAPDIPKVLHQAPLAVLILGEQVSLQVLSPFRMFPSERSSSHQELNFSDGATARGWLGVYREAQVFKPVKGSLPKNKASFFGWEAAWSRLLTTDHLKRFGWSIPNSAMGDALLCEKKPPGLA</sequence>
<reference evidence="1 2" key="1">
    <citation type="journal article" date="2018" name="PLoS Genet.">
        <title>Population sequencing reveals clonal diversity and ancestral inbreeding in the grapevine cultivar Chardonnay.</title>
        <authorList>
            <person name="Roach M.J."/>
            <person name="Johnson D.L."/>
            <person name="Bohlmann J."/>
            <person name="van Vuuren H.J."/>
            <person name="Jones S.J."/>
            <person name="Pretorius I.S."/>
            <person name="Schmidt S.A."/>
            <person name="Borneman A.R."/>
        </authorList>
    </citation>
    <scope>NUCLEOTIDE SEQUENCE [LARGE SCALE GENOMIC DNA]</scope>
    <source>
        <strain evidence="2">cv. Chardonnay</strain>
        <tissue evidence="1">Leaf</tissue>
    </source>
</reference>
<evidence type="ECO:0000313" key="1">
    <source>
        <dbReference type="EMBL" id="RVW50634.1"/>
    </source>
</evidence>
<dbReference type="AlphaFoldDB" id="A0A438ESB1"/>
<gene>
    <name evidence="1" type="ORF">CK203_073417</name>
</gene>
<protein>
    <recommendedName>
        <fullName evidence="3">Reverse transcriptase zinc-binding domain-containing protein</fullName>
    </recommendedName>
</protein>
<evidence type="ECO:0008006" key="3">
    <source>
        <dbReference type="Google" id="ProtNLM"/>
    </source>
</evidence>
<evidence type="ECO:0000313" key="2">
    <source>
        <dbReference type="Proteomes" id="UP000288805"/>
    </source>
</evidence>
<accession>A0A438ESB1</accession>
<dbReference type="EMBL" id="QGNW01001194">
    <property type="protein sequence ID" value="RVW50634.1"/>
    <property type="molecule type" value="Genomic_DNA"/>
</dbReference>
<name>A0A438ESB1_VITVI</name>
<dbReference type="Proteomes" id="UP000288805">
    <property type="component" value="Unassembled WGS sequence"/>
</dbReference>